<sequence>MVKIALLKRLKSMNFSSTKPFLILKETHITVILSALVTWSAKW</sequence>
<evidence type="ECO:0000313" key="1">
    <source>
        <dbReference type="EMBL" id="EGF92002.1"/>
    </source>
</evidence>
<dbReference type="AlphaFoldDB" id="F4QJQ1"/>
<accession>F4QJQ1</accession>
<gene>
    <name evidence="1" type="ORF">ABI_04340</name>
</gene>
<dbReference type="EMBL" id="GL883077">
    <property type="protein sequence ID" value="EGF92002.1"/>
    <property type="molecule type" value="Genomic_DNA"/>
</dbReference>
<evidence type="ECO:0000313" key="2">
    <source>
        <dbReference type="Proteomes" id="UP000006512"/>
    </source>
</evidence>
<reference evidence="2" key="1">
    <citation type="submission" date="2011-03" db="EMBL/GenBank/DDBJ databases">
        <title>Draft genome sequence of Brevundimonas diminuta.</title>
        <authorList>
            <person name="Brown P.J.B."/>
            <person name="Buechlein A."/>
            <person name="Hemmerich C."/>
            <person name="Brun Y.V."/>
        </authorList>
    </citation>
    <scope>NUCLEOTIDE SEQUENCE [LARGE SCALE GENOMIC DNA]</scope>
    <source>
        <strain evidence="2">C19</strain>
    </source>
</reference>
<proteinExistence type="predicted"/>
<dbReference type="HOGENOM" id="CLU_3228996_0_0_5"/>
<organism evidence="1 2">
    <name type="scientific">Asticcacaulis biprosthecium C19</name>
    <dbReference type="NCBI Taxonomy" id="715226"/>
    <lineage>
        <taxon>Bacteria</taxon>
        <taxon>Pseudomonadati</taxon>
        <taxon>Pseudomonadota</taxon>
        <taxon>Alphaproteobacteria</taxon>
        <taxon>Caulobacterales</taxon>
        <taxon>Caulobacteraceae</taxon>
        <taxon>Asticcacaulis</taxon>
    </lineage>
</organism>
<protein>
    <submittedName>
        <fullName evidence="1">Uncharacterized protein</fullName>
    </submittedName>
</protein>
<keyword evidence="2" id="KW-1185">Reference proteome</keyword>
<name>F4QJQ1_9CAUL</name>
<dbReference type="STRING" id="715226.ABI_04340"/>
<dbReference type="Proteomes" id="UP000006512">
    <property type="component" value="Unassembled WGS sequence"/>
</dbReference>